<evidence type="ECO:0000259" key="1">
    <source>
        <dbReference type="Pfam" id="PF05161"/>
    </source>
</evidence>
<proteinExistence type="predicted"/>
<evidence type="ECO:0000313" key="5">
    <source>
        <dbReference type="Proteomes" id="UP001071230"/>
    </source>
</evidence>
<dbReference type="InterPro" id="IPR039760">
    <property type="entry name" value="MOFRL_protein"/>
</dbReference>
<dbReference type="Gene3D" id="3.40.1480.10">
    <property type="entry name" value="MOFRL domain"/>
    <property type="match status" value="1"/>
</dbReference>
<dbReference type="GO" id="GO:0005737">
    <property type="term" value="C:cytoplasm"/>
    <property type="evidence" value="ECO:0007669"/>
    <property type="project" value="TreeGrafter"/>
</dbReference>
<dbReference type="Proteomes" id="UP000836597">
    <property type="component" value="Chromosome"/>
</dbReference>
<reference evidence="4" key="1">
    <citation type="submission" date="2014-11" db="EMBL/GenBank/DDBJ databases">
        <authorList>
            <person name="Hornung B.V."/>
        </authorList>
    </citation>
    <scope>NUCLEOTIDE SEQUENCE</scope>
    <source>
        <strain evidence="4">INE</strain>
    </source>
</reference>
<keyword evidence="5" id="KW-1185">Reference proteome</keyword>
<dbReference type="EMBL" id="LR746496">
    <property type="protein sequence ID" value="CAA7600880.1"/>
    <property type="molecule type" value="Genomic_DNA"/>
</dbReference>
<dbReference type="PANTHER" id="PTHR12227:SF0">
    <property type="entry name" value="GLYCERATE KINASE"/>
    <property type="match status" value="1"/>
</dbReference>
<reference evidence="3" key="2">
    <citation type="submission" date="2020-01" db="EMBL/GenBank/DDBJ databases">
        <authorList>
            <person name="Hornung B."/>
        </authorList>
    </citation>
    <scope>NUCLEOTIDE SEQUENCE</scope>
    <source>
        <strain evidence="3">PacBioINE</strain>
    </source>
</reference>
<evidence type="ECO:0000313" key="3">
    <source>
        <dbReference type="EMBL" id="CAA7600880.1"/>
    </source>
</evidence>
<dbReference type="InterPro" id="IPR038614">
    <property type="entry name" value="GK_N_sf"/>
</dbReference>
<dbReference type="PANTHER" id="PTHR12227">
    <property type="entry name" value="GLYCERATE KINASE"/>
    <property type="match status" value="1"/>
</dbReference>
<dbReference type="InterPro" id="IPR025286">
    <property type="entry name" value="MOFRL_assoc_dom"/>
</dbReference>
<organism evidence="3">
    <name type="scientific">Acididesulfobacillus acetoxydans</name>
    <dbReference type="NCBI Taxonomy" id="1561005"/>
    <lineage>
        <taxon>Bacteria</taxon>
        <taxon>Bacillati</taxon>
        <taxon>Bacillota</taxon>
        <taxon>Clostridia</taxon>
        <taxon>Eubacteriales</taxon>
        <taxon>Peptococcaceae</taxon>
        <taxon>Acididesulfobacillus</taxon>
    </lineage>
</organism>
<dbReference type="GO" id="GO:0008887">
    <property type="term" value="F:glycerate kinase activity"/>
    <property type="evidence" value="ECO:0007669"/>
    <property type="project" value="InterPro"/>
</dbReference>
<dbReference type="InterPro" id="IPR037035">
    <property type="entry name" value="GK-like_C_sf"/>
</dbReference>
<dbReference type="InterPro" id="IPR007835">
    <property type="entry name" value="MOFRL"/>
</dbReference>
<protein>
    <submittedName>
        <fullName evidence="4">Glycerate 2-kinase</fullName>
    </submittedName>
    <submittedName>
        <fullName evidence="3">MOFRL family</fullName>
    </submittedName>
</protein>
<dbReference type="Pfam" id="PF05161">
    <property type="entry name" value="MOFRL"/>
    <property type="match status" value="1"/>
</dbReference>
<dbReference type="Pfam" id="PF13660">
    <property type="entry name" value="DUF4147"/>
    <property type="match status" value="1"/>
</dbReference>
<dbReference type="KEGG" id="aacx:DEACI_1533"/>
<sequence>MKKIRNAKELLARGDVESRRMVLSILEQVLQRMDSYNRIKDIAKLDGDVLQIGTKKINLQEKKRIFLLGAGKACNSMARAVEDILGDRITKGIIIVKVLEPTEKFKYCEVVCGGHPLPNEEGLKAAEAILELVEQADANDLFISVISGGSSALMSCPVQSISLEEELKVTDLLLKCGANINEINAVRRHISQVNGGRLAEKILAKRAELINFIISDSVGAKPTADRSRPCFFQGTPVARDQTTIKDALNTIKKYRLAAEVPKAIMDYLEAEDESHETPKELEGRVSHFVLDKVPDSCEVAAAVAREMGIPSMTLTTYLEGESREAGIFLASVAREIQTNHRPLATPCVLLLAGETTTKIEKNEKCGKGGPSQELALGFALKAELVEGVCLGALDTDGTDGPTDAAGAIADAKTAARARSIGLDMYKATLEHSSHSFFDGLGDCLYTGTTGTNVCDLNVLYIPNKREA</sequence>
<dbReference type="RefSeq" id="WP_240984473.1">
    <property type="nucleotide sequence ID" value="NZ_CDGJ01000070.1"/>
</dbReference>
<dbReference type="SUPFAM" id="SSF82544">
    <property type="entry name" value="GckA/TtuD-like"/>
    <property type="match status" value="1"/>
</dbReference>
<dbReference type="Gene3D" id="3.40.50.10180">
    <property type="entry name" value="Glycerate kinase, MOFRL-like N-terminal domain"/>
    <property type="match status" value="1"/>
</dbReference>
<evidence type="ECO:0000313" key="4">
    <source>
        <dbReference type="EMBL" id="CEJ07924.1"/>
    </source>
</evidence>
<accession>A0A8S0X4L3</accession>
<dbReference type="EMBL" id="CDGJ01000070">
    <property type="protein sequence ID" value="CEJ07924.1"/>
    <property type="molecule type" value="Genomic_DNA"/>
</dbReference>
<evidence type="ECO:0000259" key="2">
    <source>
        <dbReference type="Pfam" id="PF13660"/>
    </source>
</evidence>
<gene>
    <name evidence="3" type="ORF">DEACI_1533</name>
    <name evidence="4" type="ORF">DEACI_2396</name>
</gene>
<name>A0A8S0X4L3_9FIRM</name>
<dbReference type="AlphaFoldDB" id="A0A8S0X4L3"/>
<dbReference type="Proteomes" id="UP001071230">
    <property type="component" value="Unassembled WGS sequence"/>
</dbReference>
<feature type="domain" description="MOFRL" evidence="1">
    <location>
        <begin position="347"/>
        <end position="455"/>
    </location>
</feature>
<feature type="domain" description="MOFRL-associated" evidence="2">
    <location>
        <begin position="23"/>
        <end position="269"/>
    </location>
</feature>